<dbReference type="Pfam" id="PF05949">
    <property type="entry name" value="DUF881"/>
    <property type="match status" value="1"/>
</dbReference>
<dbReference type="PANTHER" id="PTHR37313:SF4">
    <property type="entry name" value="CONSERVED MEMBRANE PROTEIN-RELATED"/>
    <property type="match status" value="1"/>
</dbReference>
<reference evidence="2 3" key="1">
    <citation type="submission" date="2020-07" db="EMBL/GenBank/DDBJ databases">
        <title>MOT database genomes.</title>
        <authorList>
            <person name="Joseph S."/>
            <person name="Aduse-Opoku J."/>
            <person name="Hashim A."/>
            <person name="Wade W."/>
            <person name="Curtis M."/>
        </authorList>
    </citation>
    <scope>NUCLEOTIDE SEQUENCE [LARGE SCALE GENOMIC DNA]</scope>
    <source>
        <strain evidence="2 3">DSM 100099</strain>
    </source>
</reference>
<dbReference type="AlphaFoldDB" id="A0A853EN26"/>
<protein>
    <submittedName>
        <fullName evidence="2">DUF881 domain-containing protein</fullName>
    </submittedName>
</protein>
<comment type="similarity">
    <text evidence="1">Belongs to the UPF0749 family.</text>
</comment>
<gene>
    <name evidence="2" type="ORF">HZZ10_00150</name>
</gene>
<evidence type="ECO:0000313" key="2">
    <source>
        <dbReference type="EMBL" id="NYS91951.1"/>
    </source>
</evidence>
<dbReference type="Gene3D" id="3.30.70.1880">
    <property type="entry name" value="Protein of unknown function DUF881"/>
    <property type="match status" value="1"/>
</dbReference>
<dbReference type="PANTHER" id="PTHR37313">
    <property type="entry name" value="UPF0749 PROTEIN RV1825"/>
    <property type="match status" value="1"/>
</dbReference>
<dbReference type="EMBL" id="JACBYE010000001">
    <property type="protein sequence ID" value="NYS91951.1"/>
    <property type="molecule type" value="Genomic_DNA"/>
</dbReference>
<name>A0A853EN26_9MICO</name>
<accession>A0A853EN26</accession>
<organism evidence="2 3">
    <name type="scientific">Sanguibacter inulinus</name>
    <dbReference type="NCBI Taxonomy" id="60922"/>
    <lineage>
        <taxon>Bacteria</taxon>
        <taxon>Bacillati</taxon>
        <taxon>Actinomycetota</taxon>
        <taxon>Actinomycetes</taxon>
        <taxon>Micrococcales</taxon>
        <taxon>Sanguibacteraceae</taxon>
        <taxon>Sanguibacter</taxon>
    </lineage>
</organism>
<dbReference type="Proteomes" id="UP000561011">
    <property type="component" value="Unassembled WGS sequence"/>
</dbReference>
<keyword evidence="3" id="KW-1185">Reference proteome</keyword>
<sequence length="250" mass="26471">MAPQSHGTRTPLRATLSATFVLILAGLLFTANARLSGGEENRQPENFAELVRQEVDRGDDLLTEVEGLRSAVDTLSEGLATEVPALDPALDVSSGIEAGMTAVTGAGLRVQLEDAPTNRPQPPEIVPDDLVVHQQDLEGVINALWAGGAEAMTLQGERVTALTAFRCVGNVLSLHGRVYSPPYVVEAVGDPQRLQAALDASEPLSIYREYVAAVGLGYSVETRDTIDAPAYTGVLTLEHASVPAGTDVYR</sequence>
<dbReference type="GO" id="GO:0005886">
    <property type="term" value="C:plasma membrane"/>
    <property type="evidence" value="ECO:0007669"/>
    <property type="project" value="TreeGrafter"/>
</dbReference>
<dbReference type="InterPro" id="IPR010273">
    <property type="entry name" value="DUF881"/>
</dbReference>
<proteinExistence type="inferred from homology"/>
<dbReference type="RefSeq" id="WP_179911964.1">
    <property type="nucleotide sequence ID" value="NZ_JACBYE010000001.1"/>
</dbReference>
<comment type="caution">
    <text evidence="2">The sequence shown here is derived from an EMBL/GenBank/DDBJ whole genome shotgun (WGS) entry which is preliminary data.</text>
</comment>
<evidence type="ECO:0000256" key="1">
    <source>
        <dbReference type="ARBA" id="ARBA00009108"/>
    </source>
</evidence>
<evidence type="ECO:0000313" key="3">
    <source>
        <dbReference type="Proteomes" id="UP000561011"/>
    </source>
</evidence>